<dbReference type="Proteomes" id="UP000248926">
    <property type="component" value="Unassembled WGS sequence"/>
</dbReference>
<protein>
    <submittedName>
        <fullName evidence="2">Pilus assembly protein PilZ</fullName>
    </submittedName>
</protein>
<keyword evidence="3" id="KW-1185">Reference proteome</keyword>
<sequence>MSKAEDNARHGSDQEQLRPARMRIETTVLMSRGDESHPTELVDISATGVLLRRPLGWEGEQGQSWILDMIFGHDLHIHLEAQVMRISDRHLGFAYTRIPEDKQVPLWNLLGGYADILELWHD</sequence>
<dbReference type="SUPFAM" id="SSF141371">
    <property type="entry name" value="PilZ domain-like"/>
    <property type="match status" value="1"/>
</dbReference>
<dbReference type="InterPro" id="IPR009875">
    <property type="entry name" value="PilZ_domain"/>
</dbReference>
<dbReference type="OrthoDB" id="5951678at2"/>
<gene>
    <name evidence="2" type="ORF">CA260_12335</name>
</gene>
<dbReference type="Pfam" id="PF07238">
    <property type="entry name" value="PilZ"/>
    <property type="match status" value="1"/>
</dbReference>
<dbReference type="GO" id="GO:0035438">
    <property type="term" value="F:cyclic-di-GMP binding"/>
    <property type="evidence" value="ECO:0007669"/>
    <property type="project" value="InterPro"/>
</dbReference>
<reference evidence="2 3" key="1">
    <citation type="journal article" date="2018" name="Genet. Mol. Biol.">
        <title>The genome sequence of Dyella jiangningensis FCAV SCS01 from a lignocellulose-decomposing microbial consortium metagenome reveals potential for biotechnological applications.</title>
        <authorList>
            <person name="Desiderato J.G."/>
            <person name="Alvarenga D.O."/>
            <person name="Constancio M.T.L."/>
            <person name="Alves L.M.C."/>
            <person name="Varani A.M."/>
        </authorList>
    </citation>
    <scope>NUCLEOTIDE SEQUENCE [LARGE SCALE GENOMIC DNA]</scope>
    <source>
        <strain evidence="2 3">FCAV SCS01</strain>
    </source>
</reference>
<comment type="caution">
    <text evidence="2">The sequence shown here is derived from an EMBL/GenBank/DDBJ whole genome shotgun (WGS) entry which is preliminary data.</text>
</comment>
<dbReference type="Gene3D" id="2.40.10.220">
    <property type="entry name" value="predicted glycosyltransferase like domains"/>
    <property type="match status" value="1"/>
</dbReference>
<dbReference type="RefSeq" id="WP_111983392.1">
    <property type="nucleotide sequence ID" value="NZ_NFZS01000003.1"/>
</dbReference>
<dbReference type="EMBL" id="NFZS01000003">
    <property type="protein sequence ID" value="RAO76106.1"/>
    <property type="molecule type" value="Genomic_DNA"/>
</dbReference>
<evidence type="ECO:0000313" key="2">
    <source>
        <dbReference type="EMBL" id="RAO76106.1"/>
    </source>
</evidence>
<evidence type="ECO:0000313" key="3">
    <source>
        <dbReference type="Proteomes" id="UP000248926"/>
    </source>
</evidence>
<evidence type="ECO:0000259" key="1">
    <source>
        <dbReference type="Pfam" id="PF07238"/>
    </source>
</evidence>
<dbReference type="AlphaFoldDB" id="A0A328P505"/>
<accession>A0A328P505</accession>
<proteinExistence type="predicted"/>
<feature type="domain" description="PilZ" evidence="1">
    <location>
        <begin position="20"/>
        <end position="104"/>
    </location>
</feature>
<name>A0A328P505_9GAMM</name>
<organism evidence="2 3">
    <name type="scientific">Dyella jiangningensis</name>
    <dbReference type="NCBI Taxonomy" id="1379159"/>
    <lineage>
        <taxon>Bacteria</taxon>
        <taxon>Pseudomonadati</taxon>
        <taxon>Pseudomonadota</taxon>
        <taxon>Gammaproteobacteria</taxon>
        <taxon>Lysobacterales</taxon>
        <taxon>Rhodanobacteraceae</taxon>
        <taxon>Dyella</taxon>
    </lineage>
</organism>